<reference evidence="2 3" key="1">
    <citation type="submission" date="2020-11" db="EMBL/GenBank/DDBJ databases">
        <title>Carbohydrate-dependent, anaerobic sulfur respiration: A novel catabolism in halophilic archaea.</title>
        <authorList>
            <person name="Sorokin D.Y."/>
            <person name="Messina E."/>
            <person name="Smedile F."/>
            <person name="La Cono V."/>
            <person name="Hallsworth J.E."/>
            <person name="Yakimov M.M."/>
        </authorList>
    </citation>
    <scope>NUCLEOTIDE SEQUENCE [LARGE SCALE GENOMIC DNA]</scope>
    <source>
        <strain evidence="2 3">HSR-Est</strain>
    </source>
</reference>
<dbReference type="Pfam" id="PF26071">
    <property type="entry name" value="DUF8028"/>
    <property type="match status" value="1"/>
</dbReference>
<accession>A0A897NQX8</accession>
<name>A0A897NQX8_9EURY</name>
<keyword evidence="3" id="KW-1185">Reference proteome</keyword>
<dbReference type="AlphaFoldDB" id="A0A897NQX8"/>
<evidence type="ECO:0000256" key="1">
    <source>
        <dbReference type="SAM" id="Phobius"/>
    </source>
</evidence>
<gene>
    <name evidence="2" type="ORF">HSEST_1311</name>
</gene>
<evidence type="ECO:0000313" key="3">
    <source>
        <dbReference type="Proteomes" id="UP000663292"/>
    </source>
</evidence>
<keyword evidence="1" id="KW-0812">Transmembrane</keyword>
<dbReference type="Proteomes" id="UP000663292">
    <property type="component" value="Chromosome"/>
</dbReference>
<dbReference type="InterPro" id="IPR058341">
    <property type="entry name" value="DUF8028"/>
</dbReference>
<protein>
    <submittedName>
        <fullName evidence="2">Putative membrane protein</fullName>
    </submittedName>
</protein>
<feature type="transmembrane region" description="Helical" evidence="1">
    <location>
        <begin position="42"/>
        <end position="68"/>
    </location>
</feature>
<keyword evidence="1" id="KW-1133">Transmembrane helix</keyword>
<organism evidence="2 3">
    <name type="scientific">Halapricum desulfuricans</name>
    <dbReference type="NCBI Taxonomy" id="2841257"/>
    <lineage>
        <taxon>Archaea</taxon>
        <taxon>Methanobacteriati</taxon>
        <taxon>Methanobacteriota</taxon>
        <taxon>Stenosarchaea group</taxon>
        <taxon>Halobacteria</taxon>
        <taxon>Halobacteriales</taxon>
        <taxon>Haloarculaceae</taxon>
        <taxon>Halapricum</taxon>
    </lineage>
</organism>
<proteinExistence type="predicted"/>
<evidence type="ECO:0000313" key="2">
    <source>
        <dbReference type="EMBL" id="QSG14844.1"/>
    </source>
</evidence>
<dbReference type="EMBL" id="CP064791">
    <property type="protein sequence ID" value="QSG14844.1"/>
    <property type="molecule type" value="Genomic_DNA"/>
</dbReference>
<sequence>MASYMSQTEPAVIRLGSTALHRLVTAVEAAGFWGSIALPPGYVLALVFDPTPVTIAALIGLNVACLVVGHRHQPRVDTAVLASGIATTGREGSD</sequence>
<keyword evidence="1" id="KW-0472">Membrane</keyword>